<organism evidence="5 6">
    <name type="scientific">Paenibacillus mucilaginosus (strain KNP414)</name>
    <dbReference type="NCBI Taxonomy" id="1036673"/>
    <lineage>
        <taxon>Bacteria</taxon>
        <taxon>Bacillati</taxon>
        <taxon>Bacillota</taxon>
        <taxon>Bacilli</taxon>
        <taxon>Bacillales</taxon>
        <taxon>Paenibacillaceae</taxon>
        <taxon>Paenibacillus</taxon>
    </lineage>
</organism>
<dbReference type="SUPFAM" id="SSF55729">
    <property type="entry name" value="Acyl-CoA N-acyltransferases (Nat)"/>
    <property type="match status" value="1"/>
</dbReference>
<dbReference type="EMBL" id="CP002869">
    <property type="protein sequence ID" value="AEI39383.1"/>
    <property type="molecule type" value="Genomic_DNA"/>
</dbReference>
<evidence type="ECO:0000256" key="1">
    <source>
        <dbReference type="ARBA" id="ARBA00022679"/>
    </source>
</evidence>
<keyword evidence="2" id="KW-0012">Acyltransferase</keyword>
<dbReference type="Pfam" id="PF13302">
    <property type="entry name" value="Acetyltransf_3"/>
    <property type="match status" value="1"/>
</dbReference>
<comment type="similarity">
    <text evidence="3">Belongs to the acetyltransferase family. RimJ subfamily.</text>
</comment>
<reference evidence="6" key="1">
    <citation type="submission" date="2011-06" db="EMBL/GenBank/DDBJ databases">
        <title>Complete genome sequence of Paenibacillus mucilaginosus KNP414.</title>
        <authorList>
            <person name="Wang J."/>
            <person name="Hu S."/>
            <person name="Hu X."/>
            <person name="Zhang B."/>
            <person name="Dong D."/>
            <person name="Zhang S."/>
            <person name="Zhao K."/>
            <person name="Wu D."/>
        </authorList>
    </citation>
    <scope>NUCLEOTIDE SEQUENCE [LARGE SCALE GENOMIC DNA]</scope>
    <source>
        <strain evidence="6">KNP414</strain>
    </source>
</reference>
<evidence type="ECO:0000256" key="3">
    <source>
        <dbReference type="ARBA" id="ARBA00038502"/>
    </source>
</evidence>
<accession>F8FRD3</accession>
<dbReference type="PATRIC" id="fig|1036673.3.peg.702"/>
<dbReference type="KEGG" id="pms:KNP414_00793"/>
<dbReference type="GO" id="GO:0005737">
    <property type="term" value="C:cytoplasm"/>
    <property type="evidence" value="ECO:0007669"/>
    <property type="project" value="TreeGrafter"/>
</dbReference>
<name>F8FRD3_PAEMK</name>
<gene>
    <name evidence="5" type="ordered locus">KNP414_00793</name>
</gene>
<dbReference type="RefSeq" id="WP_013914547.1">
    <property type="nucleotide sequence ID" value="NC_015690.1"/>
</dbReference>
<evidence type="ECO:0000256" key="2">
    <source>
        <dbReference type="ARBA" id="ARBA00023315"/>
    </source>
</evidence>
<keyword evidence="1" id="KW-0808">Transferase</keyword>
<dbReference type="HOGENOM" id="CLU_102191_1_0_9"/>
<evidence type="ECO:0000313" key="6">
    <source>
        <dbReference type="Proteomes" id="UP000006620"/>
    </source>
</evidence>
<feature type="domain" description="N-acetyltransferase" evidence="4">
    <location>
        <begin position="8"/>
        <end position="165"/>
    </location>
</feature>
<dbReference type="Gene3D" id="3.40.630.30">
    <property type="match status" value="1"/>
</dbReference>
<dbReference type="InterPro" id="IPR016181">
    <property type="entry name" value="Acyl_CoA_acyltransferase"/>
</dbReference>
<proteinExistence type="inferred from homology"/>
<dbReference type="PANTHER" id="PTHR43792:SF8">
    <property type="entry name" value="[RIBOSOMAL PROTEIN US5]-ALANINE N-ACETYLTRANSFERASE"/>
    <property type="match status" value="1"/>
</dbReference>
<protein>
    <recommendedName>
        <fullName evidence="4">N-acetyltransferase domain-containing protein</fullName>
    </recommendedName>
</protein>
<dbReference type="InterPro" id="IPR051531">
    <property type="entry name" value="N-acetyltransferase"/>
</dbReference>
<dbReference type="Proteomes" id="UP000006620">
    <property type="component" value="Chromosome"/>
</dbReference>
<reference evidence="5 6" key="2">
    <citation type="journal article" date="2013" name="Genome Announc.">
        <title>Genome Sequence of Growth-Improving Paenibacillus mucilaginosus Strain KNP414.</title>
        <authorList>
            <person name="Lu J.J."/>
            <person name="Wang J.F."/>
            <person name="Hu X.F."/>
        </authorList>
    </citation>
    <scope>NUCLEOTIDE SEQUENCE [LARGE SCALE GENOMIC DNA]</scope>
    <source>
        <strain evidence="5 6">KNP414</strain>
    </source>
</reference>
<dbReference type="GO" id="GO:0008999">
    <property type="term" value="F:protein-N-terminal-alanine acetyltransferase activity"/>
    <property type="evidence" value="ECO:0007669"/>
    <property type="project" value="TreeGrafter"/>
</dbReference>
<dbReference type="PANTHER" id="PTHR43792">
    <property type="entry name" value="GNAT FAMILY, PUTATIVE (AFU_ORTHOLOGUE AFUA_3G00765)-RELATED-RELATED"/>
    <property type="match status" value="1"/>
</dbReference>
<evidence type="ECO:0000313" key="5">
    <source>
        <dbReference type="EMBL" id="AEI39383.1"/>
    </source>
</evidence>
<evidence type="ECO:0000259" key="4">
    <source>
        <dbReference type="PROSITE" id="PS51186"/>
    </source>
</evidence>
<dbReference type="PROSITE" id="PS51186">
    <property type="entry name" value="GNAT"/>
    <property type="match status" value="1"/>
</dbReference>
<dbReference type="AlphaFoldDB" id="F8FRD3"/>
<sequence length="173" mass="19597">MTRTEVKVGIEPWSDTDLDLLHHMNIPEMLDHLGGTEREEQLLSRHKRYLGLEEKGTGRMFRIVLLPEREAVGNIGYWERVWHEETVWEMGWGILPPYQGRGIATAAGAAAIAIAAEHPKVQVLHAFPSVDNPASNAICRKLGFSLAGECSFEYPPGTFMRCSDWRLDLRRES</sequence>
<dbReference type="InterPro" id="IPR000182">
    <property type="entry name" value="GNAT_dom"/>
</dbReference>